<dbReference type="CDD" id="cd00834">
    <property type="entry name" value="KAS_I_II"/>
    <property type="match status" value="1"/>
</dbReference>
<dbReference type="AlphaFoldDB" id="A0AAC9N0N9"/>
<dbReference type="GO" id="GO:0006633">
    <property type="term" value="P:fatty acid biosynthetic process"/>
    <property type="evidence" value="ECO:0007669"/>
    <property type="project" value="InterPro"/>
</dbReference>
<dbReference type="PANTHER" id="PTHR11712:SF336">
    <property type="entry name" value="3-OXOACYL-[ACYL-CARRIER-PROTEIN] SYNTHASE, MITOCHONDRIAL"/>
    <property type="match status" value="1"/>
</dbReference>
<evidence type="ECO:0000256" key="3">
    <source>
        <dbReference type="RuleBase" id="RU003694"/>
    </source>
</evidence>
<evidence type="ECO:0000256" key="1">
    <source>
        <dbReference type="ARBA" id="ARBA00008467"/>
    </source>
</evidence>
<dbReference type="EMBL" id="CP014859">
    <property type="protein sequence ID" value="AOS65595.1"/>
    <property type="molecule type" value="Genomic_DNA"/>
</dbReference>
<dbReference type="PROSITE" id="PS52004">
    <property type="entry name" value="KS3_2"/>
    <property type="match status" value="1"/>
</dbReference>
<dbReference type="InterPro" id="IPR018201">
    <property type="entry name" value="Ketoacyl_synth_AS"/>
</dbReference>
<protein>
    <submittedName>
        <fullName evidence="5">3-oxoacyl-(Acyl-carrier-protein) synthase</fullName>
        <ecNumber evidence="5">2.3.1.179</ecNumber>
    </submittedName>
</protein>
<evidence type="ECO:0000259" key="4">
    <source>
        <dbReference type="PROSITE" id="PS52004"/>
    </source>
</evidence>
<dbReference type="SUPFAM" id="SSF53901">
    <property type="entry name" value="Thiolase-like"/>
    <property type="match status" value="2"/>
</dbReference>
<dbReference type="PANTHER" id="PTHR11712">
    <property type="entry name" value="POLYKETIDE SYNTHASE-RELATED"/>
    <property type="match status" value="1"/>
</dbReference>
<dbReference type="KEGG" id="ahm:TL08_24085"/>
<sequence>MPEPMPRRVVVTGLGAVSSIGTGADVFAAGIRAGRNGFRPINSFDSTGFPATIAAEVPDFDPTALIRNLDVEQWGRSSLLAAAAARQAVGDSGLDPDELAASAAGSIIGTTGGESVPIGQLVGQWVADGLKSIDGRIVPQALASQIANAVNSELGLTGDAVTLGTACSASNFAIGYAYDLVRTGEADFMIAGGADAVNRSTHAGFYRLGALSTDGVCRPFDVDRSGIITGEGGVALLLEPLEHAQARGARIYAEVLGYGMNCDARHMVNPDSERIAECIRLAHDSAGVTPEDIDYICAHGTGTATNDSTEVSAARKVFGETLPPISSIKSSIGHTMGAASGFGALICCLAVHEGFLPPTANLQRIDPALGRGIDPLPGVAREEPVRIAQNHGFAFGGNNAITIFGRL</sequence>
<dbReference type="SMART" id="SM00825">
    <property type="entry name" value="PKS_KS"/>
    <property type="match status" value="1"/>
</dbReference>
<evidence type="ECO:0000313" key="5">
    <source>
        <dbReference type="EMBL" id="AOS65595.1"/>
    </source>
</evidence>
<dbReference type="Gene3D" id="3.40.47.10">
    <property type="match status" value="1"/>
</dbReference>
<feature type="domain" description="Ketosynthase family 3 (KS3)" evidence="4">
    <location>
        <begin position="6"/>
        <end position="406"/>
    </location>
</feature>
<dbReference type="Pfam" id="PF02801">
    <property type="entry name" value="Ketoacyl-synt_C"/>
    <property type="match status" value="1"/>
</dbReference>
<dbReference type="GO" id="GO:0004315">
    <property type="term" value="F:3-oxoacyl-[acyl-carrier-protein] synthase activity"/>
    <property type="evidence" value="ECO:0007669"/>
    <property type="project" value="UniProtKB-EC"/>
</dbReference>
<dbReference type="InterPro" id="IPR014031">
    <property type="entry name" value="Ketoacyl_synth_C"/>
</dbReference>
<dbReference type="InterPro" id="IPR016039">
    <property type="entry name" value="Thiolase-like"/>
</dbReference>
<dbReference type="EC" id="2.3.1.179" evidence="5"/>
<comment type="similarity">
    <text evidence="1 3">Belongs to the thiolase-like superfamily. Beta-ketoacyl-ACP synthases family.</text>
</comment>
<organism evidence="5 6">
    <name type="scientific">Actinoalloteichus hymeniacidonis</name>
    <dbReference type="NCBI Taxonomy" id="340345"/>
    <lineage>
        <taxon>Bacteria</taxon>
        <taxon>Bacillati</taxon>
        <taxon>Actinomycetota</taxon>
        <taxon>Actinomycetes</taxon>
        <taxon>Pseudonocardiales</taxon>
        <taxon>Pseudonocardiaceae</taxon>
        <taxon>Actinoalloteichus</taxon>
    </lineage>
</organism>
<gene>
    <name evidence="5" type="ORF">TL08_24085</name>
</gene>
<name>A0AAC9N0N9_9PSEU</name>
<dbReference type="PROSITE" id="PS00606">
    <property type="entry name" value="KS3_1"/>
    <property type="match status" value="1"/>
</dbReference>
<evidence type="ECO:0000256" key="2">
    <source>
        <dbReference type="ARBA" id="ARBA00022679"/>
    </source>
</evidence>
<reference evidence="6" key="1">
    <citation type="submission" date="2016-03" db="EMBL/GenBank/DDBJ databases">
        <title>Complete genome sequence of the type strain Actinoalloteichus hymeniacidonis DSM 45092.</title>
        <authorList>
            <person name="Schaffert L."/>
            <person name="Albersmeier A."/>
            <person name="Winkler A."/>
            <person name="Kalinowski J."/>
            <person name="Zotchev S."/>
            <person name="Ruckert C."/>
        </authorList>
    </citation>
    <scope>NUCLEOTIDE SEQUENCE [LARGE SCALE GENOMIC DNA]</scope>
    <source>
        <strain evidence="6">HPA177(T) (DSM 45092(T))</strain>
    </source>
</reference>
<accession>A0AAC9N0N9</accession>
<keyword evidence="6" id="KW-1185">Reference proteome</keyword>
<keyword evidence="5" id="KW-0012">Acyltransferase</keyword>
<dbReference type="InterPro" id="IPR014030">
    <property type="entry name" value="Ketoacyl_synth_N"/>
</dbReference>
<dbReference type="Pfam" id="PF00109">
    <property type="entry name" value="ketoacyl-synt"/>
    <property type="match status" value="1"/>
</dbReference>
<keyword evidence="2 3" id="KW-0808">Transferase</keyword>
<evidence type="ECO:0000313" key="6">
    <source>
        <dbReference type="Proteomes" id="UP000095210"/>
    </source>
</evidence>
<proteinExistence type="inferred from homology"/>
<dbReference type="InterPro" id="IPR000794">
    <property type="entry name" value="Beta-ketoacyl_synthase"/>
</dbReference>
<dbReference type="RefSeq" id="WP_069852267.1">
    <property type="nucleotide sequence ID" value="NZ_CP014859.1"/>
</dbReference>
<dbReference type="InterPro" id="IPR020841">
    <property type="entry name" value="PKS_Beta-ketoAc_synthase_dom"/>
</dbReference>
<dbReference type="Proteomes" id="UP000095210">
    <property type="component" value="Chromosome"/>
</dbReference>